<gene>
    <name evidence="1" type="ORF">MRATA1EN22A_LOCUS6123</name>
</gene>
<dbReference type="Proteomes" id="UP001162501">
    <property type="component" value="Chromosome 15"/>
</dbReference>
<proteinExistence type="predicted"/>
<sequence>MPQFSHLQDTGAAGTYLLRVLTGGVEVAAVVGHPSTHHRAESHGRRLVSAVTPAPGPGPHWALGQFYKYLLSIYFVPIAKLGIENTAVKKTQFQPLEEVALGGLGAESREERAHPVRVLLLPVAMALGTRQPQPGRCLRSPLRSDTP</sequence>
<dbReference type="EMBL" id="OX596099">
    <property type="protein sequence ID" value="CAM9693591.1"/>
    <property type="molecule type" value="Genomic_DNA"/>
</dbReference>
<name>A0AC59YH09_RANTA</name>
<protein>
    <submittedName>
        <fullName evidence="1">Uncharacterized protein</fullName>
    </submittedName>
</protein>
<reference evidence="1" key="1">
    <citation type="submission" date="2023-05" db="EMBL/GenBank/DDBJ databases">
        <authorList>
            <consortium name="ELIXIR-Norway"/>
        </authorList>
    </citation>
    <scope>NUCLEOTIDE SEQUENCE</scope>
</reference>
<accession>A0AC59YH09</accession>
<organism evidence="1 2">
    <name type="scientific">Rangifer tarandus platyrhynchus</name>
    <name type="common">Svalbard reindeer</name>
    <dbReference type="NCBI Taxonomy" id="3082113"/>
    <lineage>
        <taxon>Eukaryota</taxon>
        <taxon>Metazoa</taxon>
        <taxon>Chordata</taxon>
        <taxon>Craniata</taxon>
        <taxon>Vertebrata</taxon>
        <taxon>Euteleostomi</taxon>
        <taxon>Mammalia</taxon>
        <taxon>Eutheria</taxon>
        <taxon>Laurasiatheria</taxon>
        <taxon>Artiodactyla</taxon>
        <taxon>Ruminantia</taxon>
        <taxon>Pecora</taxon>
        <taxon>Cervidae</taxon>
        <taxon>Odocoileinae</taxon>
        <taxon>Rangifer</taxon>
    </lineage>
</organism>
<reference evidence="1" key="2">
    <citation type="submission" date="2025-03" db="EMBL/GenBank/DDBJ databases">
        <authorList>
            <consortium name="ELIXIR-Norway"/>
            <consortium name="Elixir Norway"/>
        </authorList>
    </citation>
    <scope>NUCLEOTIDE SEQUENCE</scope>
</reference>
<evidence type="ECO:0000313" key="2">
    <source>
        <dbReference type="Proteomes" id="UP001162501"/>
    </source>
</evidence>
<evidence type="ECO:0000313" key="1">
    <source>
        <dbReference type="EMBL" id="CAM9693591.1"/>
    </source>
</evidence>